<dbReference type="PRINTS" id="PR00364">
    <property type="entry name" value="DISEASERSIST"/>
</dbReference>
<reference evidence="5 6" key="1">
    <citation type="submission" date="2024-11" db="EMBL/GenBank/DDBJ databases">
        <title>Chromosome-level genome assembly of Eucalyptus globulus Labill. provides insights into its genome evolution.</title>
        <authorList>
            <person name="Li X."/>
        </authorList>
    </citation>
    <scope>NUCLEOTIDE SEQUENCE [LARGE SCALE GENOMIC DNA]</scope>
    <source>
        <strain evidence="5">CL2024</strain>
        <tissue evidence="5">Fresh tender leaves</tissue>
    </source>
</reference>
<protein>
    <recommendedName>
        <fullName evidence="7">NB-ARC domain-containing protein</fullName>
    </recommendedName>
</protein>
<organism evidence="5 6">
    <name type="scientific">Eucalyptus globulus</name>
    <name type="common">Tasmanian blue gum</name>
    <dbReference type="NCBI Taxonomy" id="34317"/>
    <lineage>
        <taxon>Eukaryota</taxon>
        <taxon>Viridiplantae</taxon>
        <taxon>Streptophyta</taxon>
        <taxon>Embryophyta</taxon>
        <taxon>Tracheophyta</taxon>
        <taxon>Spermatophyta</taxon>
        <taxon>Magnoliopsida</taxon>
        <taxon>eudicotyledons</taxon>
        <taxon>Gunneridae</taxon>
        <taxon>Pentapetalae</taxon>
        <taxon>rosids</taxon>
        <taxon>malvids</taxon>
        <taxon>Myrtales</taxon>
        <taxon>Myrtaceae</taxon>
        <taxon>Myrtoideae</taxon>
        <taxon>Eucalypteae</taxon>
        <taxon>Eucalyptus</taxon>
    </lineage>
</organism>
<dbReference type="Gene3D" id="3.80.10.10">
    <property type="entry name" value="Ribonuclease Inhibitor"/>
    <property type="match status" value="4"/>
</dbReference>
<dbReference type="InterPro" id="IPR032675">
    <property type="entry name" value="LRR_dom_sf"/>
</dbReference>
<dbReference type="InterPro" id="IPR055414">
    <property type="entry name" value="LRR_R13L4/SHOC2-like"/>
</dbReference>
<evidence type="ECO:0000256" key="2">
    <source>
        <dbReference type="ARBA" id="ARBA00022821"/>
    </source>
</evidence>
<dbReference type="InterPro" id="IPR044974">
    <property type="entry name" value="Disease_R_plants"/>
</dbReference>
<dbReference type="SUPFAM" id="SSF52540">
    <property type="entry name" value="P-loop containing nucleoside triphosphate hydrolases"/>
    <property type="match status" value="1"/>
</dbReference>
<dbReference type="GO" id="GO:0006952">
    <property type="term" value="P:defense response"/>
    <property type="evidence" value="ECO:0007669"/>
    <property type="project" value="UniProtKB-KW"/>
</dbReference>
<dbReference type="PANTHER" id="PTHR11017">
    <property type="entry name" value="LEUCINE-RICH REPEAT-CONTAINING PROTEIN"/>
    <property type="match status" value="1"/>
</dbReference>
<accession>A0ABD3LDZ1</accession>
<dbReference type="InterPro" id="IPR042197">
    <property type="entry name" value="Apaf_helical"/>
</dbReference>
<keyword evidence="6" id="KW-1185">Reference proteome</keyword>
<gene>
    <name evidence="5" type="ORF">ACJRO7_011073</name>
</gene>
<comment type="caution">
    <text evidence="5">The sequence shown here is derived from an EMBL/GenBank/DDBJ whole genome shotgun (WGS) entry which is preliminary data.</text>
</comment>
<feature type="domain" description="Disease resistance protein Roq1-like winged-helix" evidence="3">
    <location>
        <begin position="116"/>
        <end position="180"/>
    </location>
</feature>
<feature type="domain" description="Disease resistance R13L4/SHOC-2-like LRR" evidence="4">
    <location>
        <begin position="297"/>
        <end position="406"/>
    </location>
</feature>
<dbReference type="GO" id="GO:0051707">
    <property type="term" value="P:response to other organism"/>
    <property type="evidence" value="ECO:0007669"/>
    <property type="project" value="UniProtKB-ARBA"/>
</dbReference>
<name>A0ABD3LDZ1_EUCGL</name>
<dbReference type="SUPFAM" id="SSF46785">
    <property type="entry name" value="Winged helix' DNA-binding domain"/>
    <property type="match status" value="1"/>
</dbReference>
<keyword evidence="2" id="KW-0611">Plant defense</keyword>
<evidence type="ECO:0000313" key="5">
    <source>
        <dbReference type="EMBL" id="KAL3750033.1"/>
    </source>
</evidence>
<dbReference type="InterPro" id="IPR036390">
    <property type="entry name" value="WH_DNA-bd_sf"/>
</dbReference>
<evidence type="ECO:0000259" key="3">
    <source>
        <dbReference type="Pfam" id="PF23282"/>
    </source>
</evidence>
<dbReference type="Gene3D" id="1.10.8.430">
    <property type="entry name" value="Helical domain of apoptotic protease-activating factors"/>
    <property type="match status" value="1"/>
</dbReference>
<dbReference type="EMBL" id="JBJKBG010000002">
    <property type="protein sequence ID" value="KAL3750033.1"/>
    <property type="molecule type" value="Genomic_DNA"/>
</dbReference>
<dbReference type="Proteomes" id="UP001634007">
    <property type="component" value="Unassembled WGS sequence"/>
</dbReference>
<dbReference type="InterPro" id="IPR058192">
    <property type="entry name" value="WHD_ROQ1-like"/>
</dbReference>
<keyword evidence="1" id="KW-0677">Repeat</keyword>
<evidence type="ECO:0000259" key="4">
    <source>
        <dbReference type="Pfam" id="PF23598"/>
    </source>
</evidence>
<sequence>MAGSVIIVTTRNEAVLDQSKFEVDYKYELNELDKVQALLLFNIHAFRMDHSLKEFEGISHDIISNMGELPLALEVVGSYLYKKNQKVWEDVKKKLKNQPHGDVQKILQISYDALEDEQKLIFLDIVCFFIGKTSEYAMYMWEDCGFYPSIEELKVRCLIKIGDHGEFLVHDQLRDLGRSIFCQGQPREKCCGPWDDNYEGVPKVLRMNARRRPAWLPSRSPSRFRKILWRHLSCFRFRDNLRAASSGTSNDELLYEVRWLEWSFVQSDLPLSMHLSNLIVLDLSWSMIREYWQGWRSFMASKRLKVLMLKNCHNLRSTPDLSAFTQLKILILSNCDGLEHLHPSIGKLTSLVSLDLTSCRSLKKLPEEVGELKNLKELLLDYSGVAKIPLSIASLRKLEKLSAYCCVSLREIPSSIGDLQNLQCLDLKDCDKLQSLPELPSSLQHLNLGCCDKLRSLPELPSSLQRLELRGCKELRSQPELPSSLQHLDLRFCDKLRSLPKLPSLQHLDLRGCDELQLLPELPSSLQHVDLSGCNEFGSLPELPLGLSYLWISCQSPRLPQLSRLIHLEKLHLQRCHLLVDIPELSSRLLNLCVEECNKLTSLWLSRLMHLEELSIEKCSSLEVISLRDCNSIERLHCLELLCLKKLTAFGCDNLVEIEGLDGAEFLEELDFIGCKSIKTLPDLMGCEKLRSLRVRDCKKLTQLQGLEKLDSIDLDISGCDSLEATLNLSRTPIFRNYMFPK</sequence>
<evidence type="ECO:0008006" key="7">
    <source>
        <dbReference type="Google" id="ProtNLM"/>
    </source>
</evidence>
<dbReference type="InterPro" id="IPR027417">
    <property type="entry name" value="P-loop_NTPase"/>
</dbReference>
<proteinExistence type="predicted"/>
<evidence type="ECO:0000313" key="6">
    <source>
        <dbReference type="Proteomes" id="UP001634007"/>
    </source>
</evidence>
<dbReference type="SUPFAM" id="SSF52058">
    <property type="entry name" value="L domain-like"/>
    <property type="match status" value="2"/>
</dbReference>
<evidence type="ECO:0000256" key="1">
    <source>
        <dbReference type="ARBA" id="ARBA00022737"/>
    </source>
</evidence>
<dbReference type="Pfam" id="PF23598">
    <property type="entry name" value="LRR_14"/>
    <property type="match status" value="1"/>
</dbReference>
<dbReference type="Pfam" id="PF23282">
    <property type="entry name" value="WHD_ROQ1"/>
    <property type="match status" value="1"/>
</dbReference>
<dbReference type="AlphaFoldDB" id="A0ABD3LDZ1"/>
<dbReference type="PANTHER" id="PTHR11017:SF570">
    <property type="entry name" value="DISEASE RESISTANCE PROTEIN (TIR-NBS CLASS)-RELATED"/>
    <property type="match status" value="1"/>
</dbReference>